<name>A0A6A6Y8D8_9PEZI</name>
<reference evidence="1 3" key="1">
    <citation type="journal article" date="2020" name="Stud. Mycol.">
        <title>101 Dothideomycetes genomes: a test case for predicting lifestyles and emergence of pathogens.</title>
        <authorList>
            <person name="Haridas S."/>
            <person name="Albert R."/>
            <person name="Binder M."/>
            <person name="Bloem J."/>
            <person name="Labutti K."/>
            <person name="Salamov A."/>
            <person name="Andreopoulos B."/>
            <person name="Baker S."/>
            <person name="Barry K."/>
            <person name="Bills G."/>
            <person name="Bluhm B."/>
            <person name="Cannon C."/>
            <person name="Castanera R."/>
            <person name="Culley D."/>
            <person name="Daum C."/>
            <person name="Ezra D."/>
            <person name="Gonzalez J."/>
            <person name="Henrissat B."/>
            <person name="Kuo A."/>
            <person name="Liang C."/>
            <person name="Lipzen A."/>
            <person name="Lutzoni F."/>
            <person name="Magnuson J."/>
            <person name="Mondo S."/>
            <person name="Nolan M."/>
            <person name="Ohm R."/>
            <person name="Pangilinan J."/>
            <person name="Park H.-J."/>
            <person name="Ramirez L."/>
            <person name="Alfaro M."/>
            <person name="Sun H."/>
            <person name="Tritt A."/>
            <person name="Yoshinaga Y."/>
            <person name="Zwiers L.-H."/>
            <person name="Turgeon B."/>
            <person name="Goodwin S."/>
            <person name="Spatafora J."/>
            <person name="Crous P."/>
            <person name="Grigoriev I."/>
        </authorList>
    </citation>
    <scope>NUCLEOTIDE SEQUENCE</scope>
    <source>
        <strain evidence="1 3">CBS 304.34</strain>
    </source>
</reference>
<gene>
    <name evidence="1 3" type="ORF">BDZ99DRAFT_481393</name>
</gene>
<organism evidence="1">
    <name type="scientific">Mytilinidion resinicola</name>
    <dbReference type="NCBI Taxonomy" id="574789"/>
    <lineage>
        <taxon>Eukaryota</taxon>
        <taxon>Fungi</taxon>
        <taxon>Dikarya</taxon>
        <taxon>Ascomycota</taxon>
        <taxon>Pezizomycotina</taxon>
        <taxon>Dothideomycetes</taxon>
        <taxon>Pleosporomycetidae</taxon>
        <taxon>Mytilinidiales</taxon>
        <taxon>Mytilinidiaceae</taxon>
        <taxon>Mytilinidion</taxon>
    </lineage>
</organism>
<reference evidence="3" key="2">
    <citation type="submission" date="2020-04" db="EMBL/GenBank/DDBJ databases">
        <authorList>
            <consortium name="NCBI Genome Project"/>
        </authorList>
    </citation>
    <scope>NUCLEOTIDE SEQUENCE</scope>
    <source>
        <strain evidence="3">CBS 304.34</strain>
    </source>
</reference>
<dbReference type="AlphaFoldDB" id="A0A6A6Y8D8"/>
<accession>A0A6A6Y8D8</accession>
<dbReference type="RefSeq" id="XP_033571198.1">
    <property type="nucleotide sequence ID" value="XM_033722410.1"/>
</dbReference>
<dbReference type="Proteomes" id="UP000504636">
    <property type="component" value="Unplaced"/>
</dbReference>
<evidence type="ECO:0000313" key="2">
    <source>
        <dbReference type="Proteomes" id="UP000504636"/>
    </source>
</evidence>
<proteinExistence type="predicted"/>
<evidence type="ECO:0000313" key="3">
    <source>
        <dbReference type="RefSeq" id="XP_033571198.1"/>
    </source>
</evidence>
<dbReference type="GeneID" id="54463303"/>
<protein>
    <submittedName>
        <fullName evidence="1 3">Uncharacterized protein</fullName>
    </submittedName>
</protein>
<keyword evidence="2" id="KW-1185">Reference proteome</keyword>
<sequence length="247" mass="27436">MAVDLYRISNHEHHHKDENCWLYSTWSISYAHSNETTVHSPPRYPPRPNPYDGHAPWVYPLSLEVPLSCLSRPSQDLSSNHTLSSMKFLPSSETTKYSTAQCDPTAVTVPLKLAAEKIAQYASPASRAASIKAHSVKQPVVTAVDDVLEKLVLNSTSTLPIPAPYLKEAAYSQTADRRTLNIIAVVERLARAKEAGDYKSAARMDMKTLKQFAKMVDVDIDGKSGGYWGYMVDDRVACKGRKVWNLG</sequence>
<reference evidence="3" key="3">
    <citation type="submission" date="2025-04" db="UniProtKB">
        <authorList>
            <consortium name="RefSeq"/>
        </authorList>
    </citation>
    <scope>IDENTIFICATION</scope>
    <source>
        <strain evidence="3">CBS 304.34</strain>
    </source>
</reference>
<dbReference type="EMBL" id="MU003714">
    <property type="protein sequence ID" value="KAF2804234.1"/>
    <property type="molecule type" value="Genomic_DNA"/>
</dbReference>
<evidence type="ECO:0000313" key="1">
    <source>
        <dbReference type="EMBL" id="KAF2804234.1"/>
    </source>
</evidence>